<dbReference type="PROSITE" id="PS00018">
    <property type="entry name" value="EF_HAND_1"/>
    <property type="match status" value="1"/>
</dbReference>
<keyword evidence="1" id="KW-1133">Transmembrane helix</keyword>
<dbReference type="InterPro" id="IPR038071">
    <property type="entry name" value="UROD/MetE-like_sf"/>
</dbReference>
<protein>
    <recommendedName>
        <fullName evidence="2">Uroporphyrinogen decarboxylase (URO-D) domain-containing protein</fullName>
    </recommendedName>
</protein>
<dbReference type="EMBL" id="LAZR01012140">
    <property type="protein sequence ID" value="KKM34181.1"/>
    <property type="molecule type" value="Genomic_DNA"/>
</dbReference>
<dbReference type="Gene3D" id="3.20.20.210">
    <property type="match status" value="1"/>
</dbReference>
<dbReference type="AlphaFoldDB" id="A0A0F9IL64"/>
<feature type="transmembrane region" description="Helical" evidence="1">
    <location>
        <begin position="21"/>
        <end position="42"/>
    </location>
</feature>
<sequence>PTPAWDPPRGAIGSRVLGRGFQFYGLVVVLLLVAAALGWVIYGFGADEWEKIKTDQLTRTEADDDRLKSELKAQVETLLRREVTDDEVLRLWQGKSLSSETDRVKTLARQSQEFDEGRITEEQSLARQELAQRQLEFLTQQTGRVGGGGTMNATLIGIDLTRMNDEDGNVIPERQAGIRAEVESALRGLGMTAESEGTVEYQAMVTDMMADKDVDIGSVLTMDAQILAADLSFRQADLNLRTLADDRTAIAEKIANIVAMGDVTGTYRDEETGEDLPTLKARQQEIENDYQDSVLELERTRTAMEHTQFLIKETGMVGGGGGPTTAAALGIDVTGIMGVGDDGLPIISDADRHQKVSDQIAEILGGMGVMPPEGDDPTALTDYRYMISQLAAGESVELPEGAQVATLASRELKLLELDAARVAGLAALEEARQQAEITGIYTGTDPVTGEENVPLATLEAKQLDADNAYRDAQLSFDRLAATIAHAEVLAEQTGFVGGPGQEITAADLGVDLTGYDTDPSAKTRVDAQLTAALSMMGVTPPKPGDTAGKTEWDSMIAALAGGDLTQLPQRVTLTARDMALLAAAQMSKSQIAAMQEDRMGLNDAIDRALKQGKATGEYVDPETGKTHTTLAAQAQTMDERLALARETGVIVGAPLSVGALGLTAPEGVYDEAGAILPGKLDDVMAFHASIVRALQDRGIEFDNAMVSAIARGEIVPGKMQLTIAGREINLTQLTTQLTNAIAESEVTGEYKGPLGDLSVKTLGKWKMQIEEARITGKLFMGGDEEFTKTLGMLSEERQREMIFGKDVVRDGETIHIYGTNELQLAIQKNDQVFEEKLKTGFYYIDDKGVERRVRGADETFDESWKQQEMTRTGYDGVVMKADGTTPRLDDDDMPVMRHIVGVQEISTRLRDRELNLTENGMDADVAHRTALREWEERKYEGYSKVRGVTFDGLGFSIEEIDGLLENVGGLPEYGDLNNDGKIDFDDFYFAEDMAYKGAPLVSPKCFRQFLLPFYERVIPFLRSHGIRIFNTDSDGNFDVLIPLLLEGGVTGIWPLEQASGPEMNPVALRKKYGSDLALMGGIDKRVLAKDKKSIKTELESKLPYLLSSGGYIPFVDHLIPPDIPFENFEYYMKLKKRLLQGRE</sequence>
<evidence type="ECO:0000313" key="3">
    <source>
        <dbReference type="EMBL" id="KKM34181.1"/>
    </source>
</evidence>
<keyword evidence="1" id="KW-0812">Transmembrane</keyword>
<proteinExistence type="predicted"/>
<dbReference type="GO" id="GO:0006779">
    <property type="term" value="P:porphyrin-containing compound biosynthetic process"/>
    <property type="evidence" value="ECO:0007669"/>
    <property type="project" value="InterPro"/>
</dbReference>
<dbReference type="InterPro" id="IPR000257">
    <property type="entry name" value="Uroporphyrinogen_deCOase"/>
</dbReference>
<dbReference type="GO" id="GO:0004853">
    <property type="term" value="F:uroporphyrinogen decarboxylase activity"/>
    <property type="evidence" value="ECO:0007669"/>
    <property type="project" value="InterPro"/>
</dbReference>
<evidence type="ECO:0000256" key="1">
    <source>
        <dbReference type="SAM" id="Phobius"/>
    </source>
</evidence>
<gene>
    <name evidence="3" type="ORF">LCGC14_1565440</name>
</gene>
<dbReference type="InterPro" id="IPR018247">
    <property type="entry name" value="EF_Hand_1_Ca_BS"/>
</dbReference>
<keyword evidence="1" id="KW-0472">Membrane</keyword>
<organism evidence="3">
    <name type="scientific">marine sediment metagenome</name>
    <dbReference type="NCBI Taxonomy" id="412755"/>
    <lineage>
        <taxon>unclassified sequences</taxon>
        <taxon>metagenomes</taxon>
        <taxon>ecological metagenomes</taxon>
    </lineage>
</organism>
<accession>A0A0F9IL64</accession>
<feature type="non-terminal residue" evidence="3">
    <location>
        <position position="1"/>
    </location>
</feature>
<feature type="domain" description="Uroporphyrinogen decarboxylase (URO-D)" evidence="2">
    <location>
        <begin position="999"/>
        <end position="1135"/>
    </location>
</feature>
<dbReference type="Pfam" id="PF01208">
    <property type="entry name" value="URO-D"/>
    <property type="match status" value="1"/>
</dbReference>
<evidence type="ECO:0000259" key="2">
    <source>
        <dbReference type="Pfam" id="PF01208"/>
    </source>
</evidence>
<name>A0A0F9IL64_9ZZZZ</name>
<dbReference type="SUPFAM" id="SSF51726">
    <property type="entry name" value="UROD/MetE-like"/>
    <property type="match status" value="1"/>
</dbReference>
<comment type="caution">
    <text evidence="3">The sequence shown here is derived from an EMBL/GenBank/DDBJ whole genome shotgun (WGS) entry which is preliminary data.</text>
</comment>
<reference evidence="3" key="1">
    <citation type="journal article" date="2015" name="Nature">
        <title>Complex archaea that bridge the gap between prokaryotes and eukaryotes.</title>
        <authorList>
            <person name="Spang A."/>
            <person name="Saw J.H."/>
            <person name="Jorgensen S.L."/>
            <person name="Zaremba-Niedzwiedzka K."/>
            <person name="Martijn J."/>
            <person name="Lind A.E."/>
            <person name="van Eijk R."/>
            <person name="Schleper C."/>
            <person name="Guy L."/>
            <person name="Ettema T.J."/>
        </authorList>
    </citation>
    <scope>NUCLEOTIDE SEQUENCE</scope>
</reference>